<dbReference type="AlphaFoldDB" id="A0A7T6ZB82"/>
<dbReference type="FunFam" id="3.40.50.720:FF:000084">
    <property type="entry name" value="Short-chain dehydrogenase reductase"/>
    <property type="match status" value="1"/>
</dbReference>
<reference evidence="5 6" key="1">
    <citation type="submission" date="2020-06" db="EMBL/GenBank/DDBJ databases">
        <title>Genomic analysis of Salicibibacter sp. NKC21-4.</title>
        <authorList>
            <person name="Oh Y.J."/>
        </authorList>
    </citation>
    <scope>NUCLEOTIDE SEQUENCE [LARGE SCALE GENOMIC DNA]</scope>
    <source>
        <strain evidence="5 6">NKC21-4</strain>
    </source>
</reference>
<comment type="similarity">
    <text evidence="1 3">Belongs to the short-chain dehydrogenases/reductases (SDR) family.</text>
</comment>
<proteinExistence type="inferred from homology"/>
<dbReference type="EMBL" id="CP054706">
    <property type="protein sequence ID" value="QQK80318.1"/>
    <property type="molecule type" value="Genomic_DNA"/>
</dbReference>
<dbReference type="InterPro" id="IPR057326">
    <property type="entry name" value="KR_dom"/>
</dbReference>
<dbReference type="GO" id="GO:0047936">
    <property type="term" value="F:glucose 1-dehydrogenase [NAD(P)+] activity"/>
    <property type="evidence" value="ECO:0007669"/>
    <property type="project" value="UniProtKB-EC"/>
</dbReference>
<dbReference type="EC" id="1.1.1.47" evidence="5"/>
<dbReference type="PRINTS" id="PR00081">
    <property type="entry name" value="GDHRDH"/>
</dbReference>
<organism evidence="5 6">
    <name type="scientific">Salicibibacter cibi</name>
    <dbReference type="NCBI Taxonomy" id="2743001"/>
    <lineage>
        <taxon>Bacteria</taxon>
        <taxon>Bacillati</taxon>
        <taxon>Bacillota</taxon>
        <taxon>Bacilli</taxon>
        <taxon>Bacillales</taxon>
        <taxon>Bacillaceae</taxon>
        <taxon>Salicibibacter</taxon>
    </lineage>
</organism>
<evidence type="ECO:0000256" key="2">
    <source>
        <dbReference type="ARBA" id="ARBA00023002"/>
    </source>
</evidence>
<evidence type="ECO:0000256" key="1">
    <source>
        <dbReference type="ARBA" id="ARBA00006484"/>
    </source>
</evidence>
<gene>
    <name evidence="5" type="ORF">HUG20_10725</name>
</gene>
<dbReference type="PANTHER" id="PTHR42879">
    <property type="entry name" value="3-OXOACYL-(ACYL-CARRIER-PROTEIN) REDUCTASE"/>
    <property type="match status" value="1"/>
</dbReference>
<evidence type="ECO:0000313" key="5">
    <source>
        <dbReference type="EMBL" id="QQK80318.1"/>
    </source>
</evidence>
<dbReference type="PROSITE" id="PS00061">
    <property type="entry name" value="ADH_SHORT"/>
    <property type="match status" value="1"/>
</dbReference>
<dbReference type="InterPro" id="IPR036291">
    <property type="entry name" value="NAD(P)-bd_dom_sf"/>
</dbReference>
<evidence type="ECO:0000256" key="3">
    <source>
        <dbReference type="RuleBase" id="RU000363"/>
    </source>
</evidence>
<dbReference type="NCBIfam" id="NF005559">
    <property type="entry name" value="PRK07231.1"/>
    <property type="match status" value="1"/>
</dbReference>
<feature type="domain" description="Ketoreductase" evidence="4">
    <location>
        <begin position="11"/>
        <end position="190"/>
    </location>
</feature>
<dbReference type="InterPro" id="IPR002347">
    <property type="entry name" value="SDR_fam"/>
</dbReference>
<dbReference type="PRINTS" id="PR00080">
    <property type="entry name" value="SDRFAMILY"/>
</dbReference>
<dbReference type="Pfam" id="PF00106">
    <property type="entry name" value="adh_short"/>
    <property type="match status" value="1"/>
</dbReference>
<evidence type="ECO:0000313" key="6">
    <source>
        <dbReference type="Proteomes" id="UP000595349"/>
    </source>
</evidence>
<protein>
    <submittedName>
        <fullName evidence="5">Glucose 1-dehydrogenase</fullName>
        <ecNumber evidence="5">1.1.1.47</ecNumber>
    </submittedName>
</protein>
<keyword evidence="2 5" id="KW-0560">Oxidoreductase</keyword>
<dbReference type="Proteomes" id="UP000595349">
    <property type="component" value="Chromosome"/>
</dbReference>
<dbReference type="PANTHER" id="PTHR42879:SF2">
    <property type="entry name" value="3-OXOACYL-[ACYL-CARRIER-PROTEIN] REDUCTASE FABG"/>
    <property type="match status" value="1"/>
</dbReference>
<dbReference type="InterPro" id="IPR020904">
    <property type="entry name" value="Sc_DH/Rdtase_CS"/>
</dbReference>
<evidence type="ECO:0000259" key="4">
    <source>
        <dbReference type="SMART" id="SM00822"/>
    </source>
</evidence>
<dbReference type="SUPFAM" id="SSF51735">
    <property type="entry name" value="NAD(P)-binding Rossmann-fold domains"/>
    <property type="match status" value="1"/>
</dbReference>
<dbReference type="RefSeq" id="WP_200084670.1">
    <property type="nucleotide sequence ID" value="NZ_CP054706.1"/>
</dbReference>
<sequence length="255" mass="27355">MSLKDFSVKDKVVIITGSSQGIGHRLATGFAEEGAKVVVNSRKYDKLTPLIEEIEGFGGEVLPVQADMREYDDVVALMKKTNERFGTIDLLINNAGGSFGHSLDELSPNGFSAITRNNLDQVFNCCAAVRPFMAEQDGGRIINVSSMAGIRPSPGLGAYGAAKAGVISLTETLALEWSKYNILVNCIAPGLIVTEGTKDVLIPTEEKEQEYRNKIPVGRIGVPEDILNACIYLASEASSYITAETIKVEGGPRQG</sequence>
<dbReference type="SMART" id="SM00822">
    <property type="entry name" value="PKS_KR"/>
    <property type="match status" value="1"/>
</dbReference>
<dbReference type="InterPro" id="IPR050259">
    <property type="entry name" value="SDR"/>
</dbReference>
<keyword evidence="6" id="KW-1185">Reference proteome</keyword>
<accession>A0A7T6ZB82</accession>
<dbReference type="Gene3D" id="3.40.50.720">
    <property type="entry name" value="NAD(P)-binding Rossmann-like Domain"/>
    <property type="match status" value="1"/>
</dbReference>
<name>A0A7T6ZB82_9BACI</name>
<dbReference type="KEGG" id="scib:HUG20_10725"/>
<dbReference type="GO" id="GO:0008206">
    <property type="term" value="P:bile acid metabolic process"/>
    <property type="evidence" value="ECO:0007669"/>
    <property type="project" value="UniProtKB-ARBA"/>
</dbReference>